<keyword evidence="3" id="KW-1185">Reference proteome</keyword>
<reference evidence="2 3" key="1">
    <citation type="submission" date="2024-01" db="EMBL/GenBank/DDBJ databases">
        <title>The genome of the rayed Mediterranean limpet Patella caerulea (Linnaeus, 1758).</title>
        <authorList>
            <person name="Anh-Thu Weber A."/>
            <person name="Halstead-Nussloch G."/>
        </authorList>
    </citation>
    <scope>NUCLEOTIDE SEQUENCE [LARGE SCALE GENOMIC DNA]</scope>
    <source>
        <strain evidence="2">AATW-2023a</strain>
        <tissue evidence="2">Whole specimen</tissue>
    </source>
</reference>
<protein>
    <submittedName>
        <fullName evidence="2">Uncharacterized protein</fullName>
    </submittedName>
</protein>
<evidence type="ECO:0000313" key="3">
    <source>
        <dbReference type="Proteomes" id="UP001347796"/>
    </source>
</evidence>
<dbReference type="AlphaFoldDB" id="A0AAN8K206"/>
<gene>
    <name evidence="2" type="ORF">SNE40_002951</name>
</gene>
<name>A0AAN8K206_PATCE</name>
<accession>A0AAN8K206</accession>
<sequence>MVKSRAEIQREYRQRLKEKNNEAYLKKERERRKKNYAPSSLLPRKERLKRNMKNKKYLRRYRRRLREQAAIDAAVENDESILNSSGYESTNTSHEQVTPLMVRMSFPNRRNGSRRRVSRAVATAK</sequence>
<feature type="region of interest" description="Disordered" evidence="1">
    <location>
        <begin position="106"/>
        <end position="125"/>
    </location>
</feature>
<evidence type="ECO:0000313" key="2">
    <source>
        <dbReference type="EMBL" id="KAK6191213.1"/>
    </source>
</evidence>
<feature type="region of interest" description="Disordered" evidence="1">
    <location>
        <begin position="18"/>
        <end position="40"/>
    </location>
</feature>
<proteinExistence type="predicted"/>
<dbReference type="EMBL" id="JAZGQO010000002">
    <property type="protein sequence ID" value="KAK6191213.1"/>
    <property type="molecule type" value="Genomic_DNA"/>
</dbReference>
<organism evidence="2 3">
    <name type="scientific">Patella caerulea</name>
    <name type="common">Rayed Mediterranean limpet</name>
    <dbReference type="NCBI Taxonomy" id="87958"/>
    <lineage>
        <taxon>Eukaryota</taxon>
        <taxon>Metazoa</taxon>
        <taxon>Spiralia</taxon>
        <taxon>Lophotrochozoa</taxon>
        <taxon>Mollusca</taxon>
        <taxon>Gastropoda</taxon>
        <taxon>Patellogastropoda</taxon>
        <taxon>Patelloidea</taxon>
        <taxon>Patellidae</taxon>
        <taxon>Patella</taxon>
    </lineage>
</organism>
<evidence type="ECO:0000256" key="1">
    <source>
        <dbReference type="SAM" id="MobiDB-lite"/>
    </source>
</evidence>
<feature type="compositionally biased region" description="Basic and acidic residues" evidence="1">
    <location>
        <begin position="18"/>
        <end position="28"/>
    </location>
</feature>
<dbReference type="Proteomes" id="UP001347796">
    <property type="component" value="Unassembled WGS sequence"/>
</dbReference>
<comment type="caution">
    <text evidence="2">The sequence shown here is derived from an EMBL/GenBank/DDBJ whole genome shotgun (WGS) entry which is preliminary data.</text>
</comment>